<dbReference type="InterPro" id="IPR051281">
    <property type="entry name" value="Dual-spec_lipid-protein_phosph"/>
</dbReference>
<dbReference type="EMBL" id="JACGWK010000007">
    <property type="protein sequence ID" value="KAL0343836.1"/>
    <property type="molecule type" value="Genomic_DNA"/>
</dbReference>
<keyword evidence="1" id="KW-0378">Hydrolase</keyword>
<dbReference type="InterPro" id="IPR014020">
    <property type="entry name" value="Tensin_C2-dom"/>
</dbReference>
<dbReference type="GO" id="GO:0004725">
    <property type="term" value="F:protein tyrosine phosphatase activity"/>
    <property type="evidence" value="ECO:0007669"/>
    <property type="project" value="TreeGrafter"/>
</dbReference>
<protein>
    <submittedName>
        <fullName evidence="5">Phosphatidylinositol 3,4,5-trisphosphate 3-phosphatase and protein-tyrosine-phosphatase PTEN1</fullName>
    </submittedName>
</protein>
<gene>
    <name evidence="5" type="ORF">Sangu_1271000</name>
</gene>
<evidence type="ECO:0000259" key="4">
    <source>
        <dbReference type="PROSITE" id="PS51182"/>
    </source>
</evidence>
<dbReference type="PANTHER" id="PTHR12305:SF60">
    <property type="entry name" value="PHOSPHATIDYLINOSITOL 3,4,5-TRISPHOSPHATE 3-PHOSPHATASE TPTE2-RELATED"/>
    <property type="match status" value="1"/>
</dbReference>
<reference evidence="5" key="1">
    <citation type="submission" date="2020-06" db="EMBL/GenBank/DDBJ databases">
        <authorList>
            <person name="Li T."/>
            <person name="Hu X."/>
            <person name="Zhang T."/>
            <person name="Song X."/>
            <person name="Zhang H."/>
            <person name="Dai N."/>
            <person name="Sheng W."/>
            <person name="Hou X."/>
            <person name="Wei L."/>
        </authorList>
    </citation>
    <scope>NUCLEOTIDE SEQUENCE</scope>
    <source>
        <strain evidence="5">G01</strain>
        <tissue evidence="5">Leaf</tissue>
    </source>
</reference>
<evidence type="ECO:0000259" key="3">
    <source>
        <dbReference type="PROSITE" id="PS51181"/>
    </source>
</evidence>
<organism evidence="5">
    <name type="scientific">Sesamum angustifolium</name>
    <dbReference type="NCBI Taxonomy" id="2727405"/>
    <lineage>
        <taxon>Eukaryota</taxon>
        <taxon>Viridiplantae</taxon>
        <taxon>Streptophyta</taxon>
        <taxon>Embryophyta</taxon>
        <taxon>Tracheophyta</taxon>
        <taxon>Spermatophyta</taxon>
        <taxon>Magnoliopsida</taxon>
        <taxon>eudicotyledons</taxon>
        <taxon>Gunneridae</taxon>
        <taxon>Pentapetalae</taxon>
        <taxon>asterids</taxon>
        <taxon>lamiids</taxon>
        <taxon>Lamiales</taxon>
        <taxon>Pedaliaceae</taxon>
        <taxon>Sesamum</taxon>
    </lineage>
</organism>
<dbReference type="SUPFAM" id="SSF49562">
    <property type="entry name" value="C2 domain (Calcium/lipid-binding domain, CaLB)"/>
    <property type="match status" value="1"/>
</dbReference>
<name>A0AAW2NMY2_9LAMI</name>
<proteinExistence type="predicted"/>
<dbReference type="SUPFAM" id="SSF52799">
    <property type="entry name" value="(Phosphotyrosine protein) phosphatases II"/>
    <property type="match status" value="1"/>
</dbReference>
<dbReference type="AlphaFoldDB" id="A0AAW2NMY2"/>
<evidence type="ECO:0000256" key="2">
    <source>
        <dbReference type="ARBA" id="ARBA00022912"/>
    </source>
</evidence>
<dbReference type="PANTHER" id="PTHR12305">
    <property type="entry name" value="PHOSPHATASE WITH HOMOLOGY TO TENSIN"/>
    <property type="match status" value="1"/>
</dbReference>
<dbReference type="Gene3D" id="3.90.190.10">
    <property type="entry name" value="Protein tyrosine phosphatase superfamily"/>
    <property type="match status" value="1"/>
</dbReference>
<evidence type="ECO:0000313" key="5">
    <source>
        <dbReference type="EMBL" id="KAL0343836.1"/>
    </source>
</evidence>
<dbReference type="PROSITE" id="PS51182">
    <property type="entry name" value="C2_TENSIN"/>
    <property type="match status" value="1"/>
</dbReference>
<evidence type="ECO:0000256" key="1">
    <source>
        <dbReference type="ARBA" id="ARBA00022801"/>
    </source>
</evidence>
<dbReference type="GO" id="GO:0016314">
    <property type="term" value="F:phosphatidylinositol-3,4,5-trisphosphate 3-phosphatase activity"/>
    <property type="evidence" value="ECO:0007669"/>
    <property type="project" value="TreeGrafter"/>
</dbReference>
<dbReference type="Pfam" id="PF10409">
    <property type="entry name" value="PTEN_C2"/>
    <property type="match status" value="1"/>
</dbReference>
<sequence>MGLKFSKKESKTSEDLGLSFIQSQLVNCLWRNYLRNLVSKQRRRMLVAGYDLDMTYITDRVLAMSFPAERVRAMYRNPMWQVKSVLDMRHQGYYKVYNLCIEEDYDESHFHGRVERYPFDDNHVPPLAMIKEFLLKMFTSWLFQVIQSKVLQLFALHVGGYAEDFESFSPRGNPGWCGKSMGIIFGFRGLNSKSTPLTLHTGRKYFLSPKELITLLHTSICLNHAVENFRHIRLYDTVNILISIFVVVFWSCNRFQGSGIAPQQKSPRVAADGSEQIRKRCNKPRYYYSFVESEEGKKEVVEKPHFGDVRIIFYQKLIGSRLFYVCFNTAFITSSLLQFTIRDLDKVGKRRSDHHLWPFILLGALLRPLKRSLAAFSSLLVNNSSLRTEKNNNNNNTRNDVKSL</sequence>
<dbReference type="InterPro" id="IPR035892">
    <property type="entry name" value="C2_domain_sf"/>
</dbReference>
<reference evidence="5" key="2">
    <citation type="journal article" date="2024" name="Plant">
        <title>Genomic evolution and insights into agronomic trait innovations of Sesamum species.</title>
        <authorList>
            <person name="Miao H."/>
            <person name="Wang L."/>
            <person name="Qu L."/>
            <person name="Liu H."/>
            <person name="Sun Y."/>
            <person name="Le M."/>
            <person name="Wang Q."/>
            <person name="Wei S."/>
            <person name="Zheng Y."/>
            <person name="Lin W."/>
            <person name="Duan Y."/>
            <person name="Cao H."/>
            <person name="Xiong S."/>
            <person name="Wang X."/>
            <person name="Wei L."/>
            <person name="Li C."/>
            <person name="Ma Q."/>
            <person name="Ju M."/>
            <person name="Zhao R."/>
            <person name="Li G."/>
            <person name="Mu C."/>
            <person name="Tian Q."/>
            <person name="Mei H."/>
            <person name="Zhang T."/>
            <person name="Gao T."/>
            <person name="Zhang H."/>
        </authorList>
    </citation>
    <scope>NUCLEOTIDE SEQUENCE</scope>
    <source>
        <strain evidence="5">G01</strain>
    </source>
</reference>
<dbReference type="InterPro" id="IPR029021">
    <property type="entry name" value="Prot-tyrosine_phosphatase-like"/>
</dbReference>
<dbReference type="InterPro" id="IPR029023">
    <property type="entry name" value="Tensin_phosphatase"/>
</dbReference>
<dbReference type="PROSITE" id="PS51181">
    <property type="entry name" value="PPASE_TENSIN"/>
    <property type="match status" value="1"/>
</dbReference>
<comment type="caution">
    <text evidence="5">The sequence shown here is derived from an EMBL/GenBank/DDBJ whole genome shotgun (WGS) entry which is preliminary data.</text>
</comment>
<dbReference type="GO" id="GO:0005829">
    <property type="term" value="C:cytosol"/>
    <property type="evidence" value="ECO:0007669"/>
    <property type="project" value="TreeGrafter"/>
</dbReference>
<keyword evidence="2" id="KW-0904">Protein phosphatase</keyword>
<dbReference type="GO" id="GO:0046856">
    <property type="term" value="P:phosphatidylinositol dephosphorylation"/>
    <property type="evidence" value="ECO:0007669"/>
    <property type="project" value="TreeGrafter"/>
</dbReference>
<accession>A0AAW2NMY2</accession>
<feature type="domain" description="Phosphatase tensin-type" evidence="3">
    <location>
        <begin position="43"/>
        <end position="404"/>
    </location>
</feature>
<dbReference type="Gene3D" id="2.60.40.1110">
    <property type="match status" value="1"/>
</dbReference>
<feature type="domain" description="C2 tensin-type" evidence="4">
    <location>
        <begin position="239"/>
        <end position="369"/>
    </location>
</feature>